<feature type="transmembrane region" description="Helical" evidence="1">
    <location>
        <begin position="183"/>
        <end position="203"/>
    </location>
</feature>
<evidence type="ECO:0000313" key="2">
    <source>
        <dbReference type="EMBL" id="SVB26494.1"/>
    </source>
</evidence>
<dbReference type="AlphaFoldDB" id="A0A382CKZ5"/>
<feature type="transmembrane region" description="Helical" evidence="1">
    <location>
        <begin position="36"/>
        <end position="56"/>
    </location>
</feature>
<feature type="transmembrane region" description="Helical" evidence="1">
    <location>
        <begin position="109"/>
        <end position="129"/>
    </location>
</feature>
<feature type="transmembrane region" description="Helical" evidence="1">
    <location>
        <begin position="150"/>
        <end position="171"/>
    </location>
</feature>
<keyword evidence="1" id="KW-0812">Transmembrane</keyword>
<feature type="transmembrane region" description="Helical" evidence="1">
    <location>
        <begin position="77"/>
        <end position="97"/>
    </location>
</feature>
<sequence length="213" mass="23454">MENTDKEKMLVGMYLGAIVIANLVVAKWGLNEVVDLGGPIGQLQVLFFTSLLLIGLDLTSRDFLHEMWKENLWENMLKLIVAGSLLSLVVNFFLKIVGWDAAPWDVAKAIALASTLAFFCAGIADTYIYQLLGDRERLLRINGSNVVSGFVDSLVFPTLAWGIFLPFFAGFTMDVANAVDWHITGQMTAAKIIGGFIWAFGIVKLAQIMGMED</sequence>
<protein>
    <recommendedName>
        <fullName evidence="3">VUT family protein</fullName>
    </recommendedName>
</protein>
<dbReference type="EMBL" id="UINC01034916">
    <property type="protein sequence ID" value="SVB26494.1"/>
    <property type="molecule type" value="Genomic_DNA"/>
</dbReference>
<name>A0A382CKZ5_9ZZZZ</name>
<organism evidence="2">
    <name type="scientific">marine metagenome</name>
    <dbReference type="NCBI Taxonomy" id="408172"/>
    <lineage>
        <taxon>unclassified sequences</taxon>
        <taxon>metagenomes</taxon>
        <taxon>ecological metagenomes</taxon>
    </lineage>
</organism>
<accession>A0A382CKZ5</accession>
<evidence type="ECO:0000256" key="1">
    <source>
        <dbReference type="SAM" id="Phobius"/>
    </source>
</evidence>
<reference evidence="2" key="1">
    <citation type="submission" date="2018-05" db="EMBL/GenBank/DDBJ databases">
        <authorList>
            <person name="Lanie J.A."/>
            <person name="Ng W.-L."/>
            <person name="Kazmierczak K.M."/>
            <person name="Andrzejewski T.M."/>
            <person name="Davidsen T.M."/>
            <person name="Wayne K.J."/>
            <person name="Tettelin H."/>
            <person name="Glass J.I."/>
            <person name="Rusch D."/>
            <person name="Podicherti R."/>
            <person name="Tsui H.-C.T."/>
            <person name="Winkler M.E."/>
        </authorList>
    </citation>
    <scope>NUCLEOTIDE SEQUENCE</scope>
</reference>
<feature type="transmembrane region" description="Helical" evidence="1">
    <location>
        <begin position="12"/>
        <end position="30"/>
    </location>
</feature>
<dbReference type="InterPro" id="IPR003744">
    <property type="entry name" value="YhhQ"/>
</dbReference>
<keyword evidence="1" id="KW-1133">Transmembrane helix</keyword>
<gene>
    <name evidence="2" type="ORF">METZ01_LOCUS179348</name>
</gene>
<evidence type="ECO:0008006" key="3">
    <source>
        <dbReference type="Google" id="ProtNLM"/>
    </source>
</evidence>
<dbReference type="Pfam" id="PF02592">
    <property type="entry name" value="Vut_1"/>
    <property type="match status" value="1"/>
</dbReference>
<keyword evidence="1" id="KW-0472">Membrane</keyword>
<proteinExistence type="predicted"/>